<dbReference type="Proteomes" id="UP001215598">
    <property type="component" value="Unassembled WGS sequence"/>
</dbReference>
<organism evidence="1 2">
    <name type="scientific">Mycena metata</name>
    <dbReference type="NCBI Taxonomy" id="1033252"/>
    <lineage>
        <taxon>Eukaryota</taxon>
        <taxon>Fungi</taxon>
        <taxon>Dikarya</taxon>
        <taxon>Basidiomycota</taxon>
        <taxon>Agaricomycotina</taxon>
        <taxon>Agaricomycetes</taxon>
        <taxon>Agaricomycetidae</taxon>
        <taxon>Agaricales</taxon>
        <taxon>Marasmiineae</taxon>
        <taxon>Mycenaceae</taxon>
        <taxon>Mycena</taxon>
    </lineage>
</organism>
<reference evidence="1" key="1">
    <citation type="submission" date="2023-03" db="EMBL/GenBank/DDBJ databases">
        <title>Massive genome expansion in bonnet fungi (Mycena s.s.) driven by repeated elements and novel gene families across ecological guilds.</title>
        <authorList>
            <consortium name="Lawrence Berkeley National Laboratory"/>
            <person name="Harder C.B."/>
            <person name="Miyauchi S."/>
            <person name="Viragh M."/>
            <person name="Kuo A."/>
            <person name="Thoen E."/>
            <person name="Andreopoulos B."/>
            <person name="Lu D."/>
            <person name="Skrede I."/>
            <person name="Drula E."/>
            <person name="Henrissat B."/>
            <person name="Morin E."/>
            <person name="Kohler A."/>
            <person name="Barry K."/>
            <person name="LaButti K."/>
            <person name="Morin E."/>
            <person name="Salamov A."/>
            <person name="Lipzen A."/>
            <person name="Mereny Z."/>
            <person name="Hegedus B."/>
            <person name="Baldrian P."/>
            <person name="Stursova M."/>
            <person name="Weitz H."/>
            <person name="Taylor A."/>
            <person name="Grigoriev I.V."/>
            <person name="Nagy L.G."/>
            <person name="Martin F."/>
            <person name="Kauserud H."/>
        </authorList>
    </citation>
    <scope>NUCLEOTIDE SEQUENCE</scope>
    <source>
        <strain evidence="1">CBHHK182m</strain>
    </source>
</reference>
<comment type="caution">
    <text evidence="1">The sequence shown here is derived from an EMBL/GenBank/DDBJ whole genome shotgun (WGS) entry which is preliminary data.</text>
</comment>
<protein>
    <recommendedName>
        <fullName evidence="3">F-box domain-containing protein</fullName>
    </recommendedName>
</protein>
<keyword evidence="2" id="KW-1185">Reference proteome</keyword>
<proteinExistence type="predicted"/>
<evidence type="ECO:0008006" key="3">
    <source>
        <dbReference type="Google" id="ProtNLM"/>
    </source>
</evidence>
<dbReference type="EMBL" id="JARKIB010000245">
    <property type="protein sequence ID" value="KAJ7720010.1"/>
    <property type="molecule type" value="Genomic_DNA"/>
</dbReference>
<evidence type="ECO:0000313" key="2">
    <source>
        <dbReference type="Proteomes" id="UP001215598"/>
    </source>
</evidence>
<dbReference type="Gene3D" id="1.20.1280.50">
    <property type="match status" value="1"/>
</dbReference>
<sequence>MGSSAADQTRLEEIEAKVLDLQRSIGIPRAEEKLKKRLNSRYYPVLTLPNELVSEIFLHFLPEYPRCPPLWGRLSPMTLTQICRQWREIAISTPRLWRAISFNPHLDRKNTLTLFADSMQHSDITLVRLESLVLNHFAVDDDPAEDYILSFIVPALRRLQIPEKHLSSDPID</sequence>
<accession>A0AAD7MJ62</accession>
<dbReference type="AlphaFoldDB" id="A0AAD7MJ62"/>
<evidence type="ECO:0000313" key="1">
    <source>
        <dbReference type="EMBL" id="KAJ7720010.1"/>
    </source>
</evidence>
<gene>
    <name evidence="1" type="ORF">B0H16DRAFT_1739040</name>
</gene>
<name>A0AAD7MJ62_9AGAR</name>